<dbReference type="Proteomes" id="UP001576776">
    <property type="component" value="Unassembled WGS sequence"/>
</dbReference>
<evidence type="ECO:0000313" key="1">
    <source>
        <dbReference type="EMBL" id="MFB2934239.1"/>
    </source>
</evidence>
<dbReference type="EMBL" id="JBHFNS010000018">
    <property type="protein sequence ID" value="MFB2934239.1"/>
    <property type="molecule type" value="Genomic_DNA"/>
</dbReference>
<keyword evidence="2" id="KW-1185">Reference proteome</keyword>
<organism evidence="1 2">
    <name type="scientific">Floridaenema fluviatile BLCC-F154</name>
    <dbReference type="NCBI Taxonomy" id="3153640"/>
    <lineage>
        <taxon>Bacteria</taxon>
        <taxon>Bacillati</taxon>
        <taxon>Cyanobacteriota</taxon>
        <taxon>Cyanophyceae</taxon>
        <taxon>Oscillatoriophycideae</taxon>
        <taxon>Aerosakkonematales</taxon>
        <taxon>Aerosakkonemataceae</taxon>
        <taxon>Floridanema</taxon>
        <taxon>Floridanema fluviatile</taxon>
    </lineage>
</organism>
<name>A0ABV4Y611_9CYAN</name>
<sequence length="78" mass="8999">MKIERPNSKLPTAEELQDLEKLKKAIEQVIANGRVSKAECERIKGMMWADGKITPEELELCRTMIYSKISAGELEWEY</sequence>
<gene>
    <name evidence="1" type="ORF">ACE1B6_03090</name>
</gene>
<protein>
    <recommendedName>
        <fullName evidence="3">Antitoxin VbhA domain-containing protein</fullName>
    </recommendedName>
</protein>
<accession>A0ABV4Y611</accession>
<comment type="caution">
    <text evidence="1">The sequence shown here is derived from an EMBL/GenBank/DDBJ whole genome shotgun (WGS) entry which is preliminary data.</text>
</comment>
<dbReference type="RefSeq" id="WP_413255768.1">
    <property type="nucleotide sequence ID" value="NZ_JBHFNS010000018.1"/>
</dbReference>
<reference evidence="1 2" key="1">
    <citation type="submission" date="2024-09" db="EMBL/GenBank/DDBJ databases">
        <title>Floridaenema gen nov. (Aerosakkonemataceae, Aerosakkonematales ord. nov., Cyanobacteria) from benthic tropical and subtropical fresh waters, with the description of four new species.</title>
        <authorList>
            <person name="Moretto J.A."/>
            <person name="Berthold D.E."/>
            <person name="Lefler F.W."/>
            <person name="Huang I.-S."/>
            <person name="Laughinghouse H. IV."/>
        </authorList>
    </citation>
    <scope>NUCLEOTIDE SEQUENCE [LARGE SCALE GENOMIC DNA]</scope>
    <source>
        <strain evidence="1 2">BLCC-F154</strain>
    </source>
</reference>
<evidence type="ECO:0000313" key="2">
    <source>
        <dbReference type="Proteomes" id="UP001576776"/>
    </source>
</evidence>
<proteinExistence type="predicted"/>
<evidence type="ECO:0008006" key="3">
    <source>
        <dbReference type="Google" id="ProtNLM"/>
    </source>
</evidence>